<comment type="subcellular location">
    <subcellularLocation>
        <location evidence="1">Cell membrane</location>
        <topology evidence="1">Lipid-anchor</topology>
    </subcellularLocation>
</comment>
<organism evidence="5 6">
    <name type="scientific">Leuconostoc lactis</name>
    <dbReference type="NCBI Taxonomy" id="1246"/>
    <lineage>
        <taxon>Bacteria</taxon>
        <taxon>Bacillati</taxon>
        <taxon>Bacillota</taxon>
        <taxon>Bacilli</taxon>
        <taxon>Lactobacillales</taxon>
        <taxon>Lactobacillaceae</taxon>
        <taxon>Leuconostoc</taxon>
    </lineage>
</organism>
<dbReference type="InterPro" id="IPR000914">
    <property type="entry name" value="SBP_5_dom"/>
</dbReference>
<accession>A0AAP9EC66</accession>
<dbReference type="GeneID" id="66531181"/>
<evidence type="ECO:0000256" key="1">
    <source>
        <dbReference type="ARBA" id="ARBA00004193"/>
    </source>
</evidence>
<keyword evidence="3" id="KW-0732">Signal</keyword>
<dbReference type="SUPFAM" id="SSF53850">
    <property type="entry name" value="Periplasmic binding protein-like II"/>
    <property type="match status" value="1"/>
</dbReference>
<sequence length="618" mass="66882">MVSTGKKVAFGVGGLVVVAGAGFAILASQSNQSATTSKAVSVGSFKGDYKNPKSPIKGGNISVTVPGNAADPVSFAGYSEFAQWSSVQQELGPAGGNSLFYTDKHGKIINGGPADYKVDKDNKTVAITLRDNLKWSDGKPVTAQDVLFSLQTLATNEVAAGNFTSSYLNIKGLADYQNGKAKDISGVKLNDGADGKKLTVSYSTLPAAADWGDGVPSYAMPYHDLKNVASKDLATSEKVTKTPLSFGPFKVASVSTDSTVKYVRNSEYWGKPARLDSINFYVNQDMSKLENDLAKQKFDIVTKVPTSLWKNGDQPQLSKYDNAKGYAATGNYDSGYWELYFNLGHFDKKTTTNVQDRQTPLQDANVRKAVGYAMNVGDVTKKYSNGFDQPAKTLVSKDPAKEEFYNNSIKSYHDKSGGDPKKAGEYLEKAGYKKGADGYYAKDGKRLTLTYLARQRNNTSDAEAKAYVAAWKAAGIEVKLYQDKLVDASTWQSIILAGNNNDWDITMGGWSEGTVPTFDQLWAKSAQYNFGHVVSDALTKNLTETQDSKSATELAKNIKAFQKLVVEDQAYTIPTTVSIVSQFVNGRVTGWTTASTNDLYAQLGVSQDKPVTSGNPRK</sequence>
<dbReference type="GO" id="GO:0043190">
    <property type="term" value="C:ATP-binding cassette (ABC) transporter complex"/>
    <property type="evidence" value="ECO:0007669"/>
    <property type="project" value="InterPro"/>
</dbReference>
<dbReference type="InterPro" id="IPR030678">
    <property type="entry name" value="Peptide/Ni-bd"/>
</dbReference>
<dbReference type="AlphaFoldDB" id="A0AAP9EC66"/>
<dbReference type="RefSeq" id="WP_147000876.1">
    <property type="nucleotide sequence ID" value="NZ_CP042387.1"/>
</dbReference>
<dbReference type="InterPro" id="IPR039424">
    <property type="entry name" value="SBP_5"/>
</dbReference>
<dbReference type="GO" id="GO:0042597">
    <property type="term" value="C:periplasmic space"/>
    <property type="evidence" value="ECO:0007669"/>
    <property type="project" value="UniProtKB-ARBA"/>
</dbReference>
<name>A0AAP9EC66_LEULA</name>
<dbReference type="EMBL" id="CP042387">
    <property type="protein sequence ID" value="QEA43754.1"/>
    <property type="molecule type" value="Genomic_DNA"/>
</dbReference>
<evidence type="ECO:0000259" key="4">
    <source>
        <dbReference type="Pfam" id="PF00496"/>
    </source>
</evidence>
<dbReference type="Pfam" id="PF00496">
    <property type="entry name" value="SBP_bac_5"/>
    <property type="match status" value="1"/>
</dbReference>
<gene>
    <name evidence="5" type="ORF">FGL83_03175</name>
</gene>
<evidence type="ECO:0000256" key="3">
    <source>
        <dbReference type="ARBA" id="ARBA00022729"/>
    </source>
</evidence>
<dbReference type="GO" id="GO:0015833">
    <property type="term" value="P:peptide transport"/>
    <property type="evidence" value="ECO:0007669"/>
    <property type="project" value="TreeGrafter"/>
</dbReference>
<protein>
    <submittedName>
        <fullName evidence="5">Peptide-binding protein</fullName>
    </submittedName>
</protein>
<evidence type="ECO:0000313" key="6">
    <source>
        <dbReference type="Proteomes" id="UP000321298"/>
    </source>
</evidence>
<evidence type="ECO:0000256" key="2">
    <source>
        <dbReference type="ARBA" id="ARBA00005695"/>
    </source>
</evidence>
<dbReference type="Gene3D" id="3.10.105.10">
    <property type="entry name" value="Dipeptide-binding Protein, Domain 3"/>
    <property type="match status" value="1"/>
</dbReference>
<evidence type="ECO:0000313" key="5">
    <source>
        <dbReference type="EMBL" id="QEA43754.1"/>
    </source>
</evidence>
<dbReference type="Proteomes" id="UP000321298">
    <property type="component" value="Chromosome"/>
</dbReference>
<dbReference type="GO" id="GO:1904680">
    <property type="term" value="F:peptide transmembrane transporter activity"/>
    <property type="evidence" value="ECO:0007669"/>
    <property type="project" value="TreeGrafter"/>
</dbReference>
<comment type="similarity">
    <text evidence="2">Belongs to the bacterial solute-binding protein 5 family.</text>
</comment>
<dbReference type="InterPro" id="IPR023765">
    <property type="entry name" value="SBP_5_CS"/>
</dbReference>
<dbReference type="PROSITE" id="PS01040">
    <property type="entry name" value="SBP_BACTERIAL_5"/>
    <property type="match status" value="1"/>
</dbReference>
<dbReference type="PANTHER" id="PTHR30290">
    <property type="entry name" value="PERIPLASMIC BINDING COMPONENT OF ABC TRANSPORTER"/>
    <property type="match status" value="1"/>
</dbReference>
<feature type="domain" description="Solute-binding protein family 5" evidence="4">
    <location>
        <begin position="115"/>
        <end position="526"/>
    </location>
</feature>
<dbReference type="Gene3D" id="3.40.190.10">
    <property type="entry name" value="Periplasmic binding protein-like II"/>
    <property type="match status" value="1"/>
</dbReference>
<keyword evidence="6" id="KW-1185">Reference proteome</keyword>
<proteinExistence type="inferred from homology"/>
<reference evidence="5 6" key="1">
    <citation type="submission" date="2019-06" db="EMBL/GenBank/DDBJ databases">
        <title>Genome analyses of bacteria isolated from kimchi.</title>
        <authorList>
            <person name="Lee S."/>
            <person name="Ahn S."/>
            <person name="Roh S."/>
        </authorList>
    </citation>
    <scope>NUCLEOTIDE SEQUENCE [LARGE SCALE GENOMIC DNA]</scope>
    <source>
        <strain evidence="5 6">CBA3625</strain>
    </source>
</reference>
<dbReference type="PIRSF" id="PIRSF002741">
    <property type="entry name" value="MppA"/>
    <property type="match status" value="1"/>
</dbReference>